<name>A0A229NX54_9BACL</name>
<keyword evidence="5" id="KW-1185">Reference proteome</keyword>
<evidence type="ECO:0000259" key="3">
    <source>
        <dbReference type="Pfam" id="PF07435"/>
    </source>
</evidence>
<dbReference type="Proteomes" id="UP000215145">
    <property type="component" value="Unassembled WGS sequence"/>
</dbReference>
<sequence length="518" mass="56756">MKERLKTIALASLVALSLVQSYMLAYSTPGAAIRTAQNYVNTEQMGPVSKTEDVLFPEQLILHFGNGNHTVLNPGDLPFYNLIMSKLKGREFRGFQRTTESVVRWSEIRERNLGLELRLGSGLPVSLLSRMLQLESSDNTFLSDTIDRIWIFRSSSEEVRTFFFSRDGNAVYEATQADLTVRDVEDDVGLGEFWTPYQPDAFGVYVPQQPVEAAQARIGYQSYSAELMQRNLFVDPGTTRMIKDRDGSQVYTDGKRALQVEQNSQWINYTDPAAPLSGTGPSGSNPAGSMSSAMQFVNQHGGWDGLHQLVGLSGSKAGTVPNSGQPSGTGSVDEQHTLLFRQYFRFGENRLLPVVPSPDFRFGFIRLSVQQGLVTNYERSLITLASSPTQKSARSLPGGQQLEAVLARYERRAEIKALYPAVKAYPAEAGQLRFVPVWAVHLEDGTEETLVGPLAEGFDGAGITRSNLSAGTGEGYIPNSSNDLSPRATPDPRASDHATSSPGPDSSGLNNLRDSGRR</sequence>
<dbReference type="Pfam" id="PF07435">
    <property type="entry name" value="YycH"/>
    <property type="match status" value="1"/>
</dbReference>
<dbReference type="EMBL" id="NMUQ01000002">
    <property type="protein sequence ID" value="OXM14480.1"/>
    <property type="molecule type" value="Genomic_DNA"/>
</dbReference>
<keyword evidence="2" id="KW-0732">Signal</keyword>
<dbReference type="InterPro" id="IPR009996">
    <property type="entry name" value="YycH"/>
</dbReference>
<dbReference type="OrthoDB" id="2382185at2"/>
<dbReference type="CDD" id="cd15787">
    <property type="entry name" value="YycH_N"/>
    <property type="match status" value="1"/>
</dbReference>
<evidence type="ECO:0000313" key="5">
    <source>
        <dbReference type="Proteomes" id="UP000215145"/>
    </source>
</evidence>
<dbReference type="InterPro" id="IPR042274">
    <property type="entry name" value="YycH/YycI_2"/>
</dbReference>
<feature type="region of interest" description="Disordered" evidence="1">
    <location>
        <begin position="469"/>
        <end position="518"/>
    </location>
</feature>
<organism evidence="4 5">
    <name type="scientific">Paenibacillus herberti</name>
    <dbReference type="NCBI Taxonomy" id="1619309"/>
    <lineage>
        <taxon>Bacteria</taxon>
        <taxon>Bacillati</taxon>
        <taxon>Bacillota</taxon>
        <taxon>Bacilli</taxon>
        <taxon>Bacillales</taxon>
        <taxon>Paenibacillaceae</taxon>
        <taxon>Paenibacillus</taxon>
    </lineage>
</organism>
<comment type="caution">
    <text evidence="4">The sequence shown here is derived from an EMBL/GenBank/DDBJ whole genome shotgun (WGS) entry which is preliminary data.</text>
</comment>
<evidence type="ECO:0000313" key="4">
    <source>
        <dbReference type="EMBL" id="OXM14480.1"/>
    </source>
</evidence>
<accession>A0A229NX54</accession>
<dbReference type="Gene3D" id="3.30.310.160">
    <property type="entry name" value="YycH protein, domain 2"/>
    <property type="match status" value="1"/>
</dbReference>
<dbReference type="AlphaFoldDB" id="A0A229NX54"/>
<feature type="chain" id="PRO_5012782324" description="Regulatory protein YycH domain-containing protein" evidence="2">
    <location>
        <begin position="26"/>
        <end position="518"/>
    </location>
</feature>
<gene>
    <name evidence="4" type="ORF">CGZ75_16185</name>
</gene>
<feature type="signal peptide" evidence="2">
    <location>
        <begin position="1"/>
        <end position="25"/>
    </location>
</feature>
<evidence type="ECO:0000256" key="1">
    <source>
        <dbReference type="SAM" id="MobiDB-lite"/>
    </source>
</evidence>
<feature type="compositionally biased region" description="Polar residues" evidence="1">
    <location>
        <begin position="497"/>
        <end position="518"/>
    </location>
</feature>
<protein>
    <recommendedName>
        <fullName evidence="3">Regulatory protein YycH domain-containing protein</fullName>
    </recommendedName>
</protein>
<reference evidence="4 5" key="1">
    <citation type="submission" date="2017-07" db="EMBL/GenBank/DDBJ databases">
        <title>Paenibacillus herberti R33 genome sequencing and assembly.</title>
        <authorList>
            <person name="Su W."/>
        </authorList>
    </citation>
    <scope>NUCLEOTIDE SEQUENCE [LARGE SCALE GENOMIC DNA]</scope>
    <source>
        <strain evidence="4 5">R33</strain>
    </source>
</reference>
<dbReference type="RefSeq" id="WP_089525300.1">
    <property type="nucleotide sequence ID" value="NZ_NMUQ01000002.1"/>
</dbReference>
<evidence type="ECO:0000256" key="2">
    <source>
        <dbReference type="SAM" id="SignalP"/>
    </source>
</evidence>
<proteinExistence type="predicted"/>
<feature type="domain" description="Regulatory protein YycH" evidence="3">
    <location>
        <begin position="3"/>
        <end position="309"/>
    </location>
</feature>